<evidence type="ECO:0000256" key="4">
    <source>
        <dbReference type="ARBA" id="ARBA00023136"/>
    </source>
</evidence>
<dbReference type="RefSeq" id="WP_255027565.1">
    <property type="nucleotide sequence ID" value="NZ_JANDHW010000008.1"/>
</dbReference>
<proteinExistence type="predicted"/>
<evidence type="ECO:0000313" key="6">
    <source>
        <dbReference type="EMBL" id="MCP9612280.1"/>
    </source>
</evidence>
<feature type="transmembrane region" description="Helical" evidence="5">
    <location>
        <begin position="81"/>
        <end position="99"/>
    </location>
</feature>
<comment type="subcellular location">
    <subcellularLocation>
        <location evidence="1">Membrane</location>
        <topology evidence="1">Multi-pass membrane protein</topology>
    </subcellularLocation>
</comment>
<dbReference type="InterPro" id="IPR004254">
    <property type="entry name" value="AdipoR/HlyIII-related"/>
</dbReference>
<evidence type="ECO:0000256" key="1">
    <source>
        <dbReference type="ARBA" id="ARBA00004141"/>
    </source>
</evidence>
<dbReference type="Proteomes" id="UP001205603">
    <property type="component" value="Unassembled WGS sequence"/>
</dbReference>
<organism evidence="6 7">
    <name type="scientific">Coprobacter tertius</name>
    <dbReference type="NCBI Taxonomy" id="2944915"/>
    <lineage>
        <taxon>Bacteria</taxon>
        <taxon>Pseudomonadati</taxon>
        <taxon>Bacteroidota</taxon>
        <taxon>Bacteroidia</taxon>
        <taxon>Bacteroidales</taxon>
        <taxon>Barnesiellaceae</taxon>
        <taxon>Coprobacter</taxon>
    </lineage>
</organism>
<dbReference type="PANTHER" id="PTHR20855">
    <property type="entry name" value="ADIPOR/PROGESTIN RECEPTOR-RELATED"/>
    <property type="match status" value="1"/>
</dbReference>
<evidence type="ECO:0000256" key="3">
    <source>
        <dbReference type="ARBA" id="ARBA00022989"/>
    </source>
</evidence>
<keyword evidence="3 5" id="KW-1133">Transmembrane helix</keyword>
<evidence type="ECO:0000313" key="7">
    <source>
        <dbReference type="Proteomes" id="UP001205603"/>
    </source>
</evidence>
<accession>A0ABT1MI33</accession>
<feature type="transmembrane region" description="Helical" evidence="5">
    <location>
        <begin position="166"/>
        <end position="186"/>
    </location>
</feature>
<evidence type="ECO:0000256" key="5">
    <source>
        <dbReference type="SAM" id="Phobius"/>
    </source>
</evidence>
<feature type="transmembrane region" description="Helical" evidence="5">
    <location>
        <begin position="193"/>
        <end position="213"/>
    </location>
</feature>
<dbReference type="PANTHER" id="PTHR20855:SF3">
    <property type="entry name" value="LD03007P"/>
    <property type="match status" value="1"/>
</dbReference>
<feature type="transmembrane region" description="Helical" evidence="5">
    <location>
        <begin position="41"/>
        <end position="60"/>
    </location>
</feature>
<evidence type="ECO:0000256" key="2">
    <source>
        <dbReference type="ARBA" id="ARBA00022692"/>
    </source>
</evidence>
<feature type="transmembrane region" description="Helical" evidence="5">
    <location>
        <begin position="12"/>
        <end position="35"/>
    </location>
</feature>
<keyword evidence="7" id="KW-1185">Reference proteome</keyword>
<dbReference type="Pfam" id="PF03006">
    <property type="entry name" value="HlyIII"/>
    <property type="match status" value="1"/>
</dbReference>
<keyword evidence="4 5" id="KW-0472">Membrane</keyword>
<sequence length="214" mass="23550">MKKYTRGEEIANSVSHGFGILFGIAAGVILIKASIASKNAWAVAGVTFYLIGMLASYSTSTLYHSTNNVKRKSLLRKLDHSAIYLHIAGTYAPFTLVVLRDAGAWGWSLFTFVWLSAIVGIILSFTNLKEHSNLETICYIVMGCSILIAFKPLTDVLSPEGLMSTVYWLIAGGVSYVVGALFYSLTKLKYMHFVFHLFVLFGSVCHVIAIYSIL</sequence>
<protein>
    <submittedName>
        <fullName evidence="6">Hemolysin III family protein</fullName>
    </submittedName>
</protein>
<gene>
    <name evidence="6" type="ORF">NMU02_09270</name>
</gene>
<reference evidence="6 7" key="1">
    <citation type="submission" date="2022-07" db="EMBL/GenBank/DDBJ databases">
        <title>Fecal culturing of patients with breast cancer.</title>
        <authorList>
            <person name="Teng N.M.Y."/>
            <person name="Kiu R."/>
            <person name="Evans R."/>
            <person name="Baker D.J."/>
            <person name="Zenner C."/>
            <person name="Robinson S.D."/>
            <person name="Hall L.J."/>
        </authorList>
    </citation>
    <scope>NUCLEOTIDE SEQUENCE [LARGE SCALE GENOMIC DNA]</scope>
    <source>
        <strain evidence="6 7">LH1063</strain>
    </source>
</reference>
<keyword evidence="2 5" id="KW-0812">Transmembrane</keyword>
<dbReference type="EMBL" id="JANDHW010000008">
    <property type="protein sequence ID" value="MCP9612280.1"/>
    <property type="molecule type" value="Genomic_DNA"/>
</dbReference>
<name>A0ABT1MI33_9BACT</name>
<feature type="transmembrane region" description="Helical" evidence="5">
    <location>
        <begin position="105"/>
        <end position="125"/>
    </location>
</feature>
<feature type="transmembrane region" description="Helical" evidence="5">
    <location>
        <begin position="137"/>
        <end position="154"/>
    </location>
</feature>
<comment type="caution">
    <text evidence="6">The sequence shown here is derived from an EMBL/GenBank/DDBJ whole genome shotgun (WGS) entry which is preliminary data.</text>
</comment>